<sequence length="363" mass="40575">MDTDAERSAMTTLYLTEPRSVVRKDGETLVVKIPANSQDGSAARTVRVPMMKIDQVVVLADSTLTTPALLALLEQEADICFCDYHGRFKGRLSNGTGKQVFLRLAQFQAHMDYPRRIGLAARFVRGKLHNQRTLLLRSNRTLQEEQVAADAATLGDLIQAVDGLEVTGDGPPDPSRPQQESALGTLQGMEGAGAAAFFRSFGRLLKQPFPFPGRRRRPPTDPINALLSFGYTLLLNHLLSAVQLVGFDPYVGFLHSPGYGKPALALDLMEEMRTPIVDSVVLTVINKQIIQPHHFEEQFGTYRLTGPGRKLFLQQFEQRLNTEIQHPAFGYRASYRRCLELQARLLAKFLLGEVPTYRPFQIR</sequence>
<feature type="binding site" evidence="10">
    <location>
        <position position="190"/>
    </location>
    <ligand>
        <name>Mn(2+)</name>
        <dbReference type="ChEBI" id="CHEBI:29035"/>
    </ligand>
</feature>
<dbReference type="InterPro" id="IPR002729">
    <property type="entry name" value="CRISPR-assoc_Cas1"/>
</dbReference>
<keyword evidence="4 10" id="KW-0378">Hydrolase</keyword>
<evidence type="ECO:0000256" key="2">
    <source>
        <dbReference type="ARBA" id="ARBA00022723"/>
    </source>
</evidence>
<dbReference type="InterPro" id="IPR042211">
    <property type="entry name" value="CRISPR-assoc_Cas1_N"/>
</dbReference>
<dbReference type="PANTHER" id="PTHR34353:SF2">
    <property type="entry name" value="CRISPR-ASSOCIATED ENDONUCLEASE CAS1 1"/>
    <property type="match status" value="1"/>
</dbReference>
<evidence type="ECO:0000313" key="11">
    <source>
        <dbReference type="EMBL" id="TQE93998.1"/>
    </source>
</evidence>
<evidence type="ECO:0000256" key="5">
    <source>
        <dbReference type="ARBA" id="ARBA00022842"/>
    </source>
</evidence>
<proteinExistence type="inferred from homology"/>
<dbReference type="CDD" id="cd09634">
    <property type="entry name" value="Cas1_I-II-III"/>
    <property type="match status" value="1"/>
</dbReference>
<evidence type="ECO:0000256" key="3">
    <source>
        <dbReference type="ARBA" id="ARBA00022759"/>
    </source>
</evidence>
<comment type="function">
    <text evidence="10">CRISPR (clustered regularly interspaced short palindromic repeat), is an adaptive immune system that provides protection against mobile genetic elements (viruses, transposable elements and conjugative plasmids). CRISPR clusters contain spacers, sequences complementary to antecedent mobile elements, and target invading nucleic acids. CRISPR clusters are transcribed and processed into CRISPR RNA (crRNA). Acts as a dsDNA endonuclease. Involved in the integration of spacer DNA into the CRISPR cassette.</text>
</comment>
<dbReference type="OrthoDB" id="9803119at2"/>
<dbReference type="GO" id="GO:0016787">
    <property type="term" value="F:hydrolase activity"/>
    <property type="evidence" value="ECO:0007669"/>
    <property type="project" value="UniProtKB-KW"/>
</dbReference>
<dbReference type="Pfam" id="PF01867">
    <property type="entry name" value="Cas_Cas1"/>
    <property type="match status" value="1"/>
</dbReference>
<keyword evidence="6 10" id="KW-0051">Antiviral defense</keyword>
<keyword evidence="3 10" id="KW-0255">Endonuclease</keyword>
<evidence type="ECO:0000313" key="12">
    <source>
        <dbReference type="Proteomes" id="UP000317371"/>
    </source>
</evidence>
<dbReference type="GO" id="GO:0003677">
    <property type="term" value="F:DNA binding"/>
    <property type="evidence" value="ECO:0007669"/>
    <property type="project" value="UniProtKB-KW"/>
</dbReference>
<dbReference type="InParanoid" id="A0A540VB56"/>
<keyword evidence="1 10" id="KW-0540">Nuclease</keyword>
<evidence type="ECO:0000256" key="10">
    <source>
        <dbReference type="HAMAP-Rule" id="MF_01470"/>
    </source>
</evidence>
<dbReference type="GO" id="GO:0046872">
    <property type="term" value="F:metal ion binding"/>
    <property type="evidence" value="ECO:0007669"/>
    <property type="project" value="UniProtKB-UniRule"/>
</dbReference>
<dbReference type="EC" id="3.1.-.-" evidence="10"/>
<comment type="subunit">
    <text evidence="9 10">Homodimer, forms a heterotetramer with a Cas2 homodimer.</text>
</comment>
<dbReference type="EMBL" id="VIGC01000029">
    <property type="protein sequence ID" value="TQE93998.1"/>
    <property type="molecule type" value="Genomic_DNA"/>
</dbReference>
<comment type="similarity">
    <text evidence="10">Belongs to the CRISPR-associated endonuclease Cas1 family.</text>
</comment>
<protein>
    <recommendedName>
        <fullName evidence="10">CRISPR-associated endonuclease Cas1</fullName>
        <ecNumber evidence="10">3.1.-.-</ecNumber>
    </recommendedName>
</protein>
<dbReference type="InterPro" id="IPR050646">
    <property type="entry name" value="Cas1"/>
</dbReference>
<gene>
    <name evidence="10 11" type="primary">cas1</name>
    <name evidence="11" type="ORF">FKZ61_18665</name>
</gene>
<dbReference type="InterPro" id="IPR042206">
    <property type="entry name" value="CRISPR-assoc_Cas1_C"/>
</dbReference>
<evidence type="ECO:0000256" key="7">
    <source>
        <dbReference type="ARBA" id="ARBA00023125"/>
    </source>
</evidence>
<evidence type="ECO:0000256" key="4">
    <source>
        <dbReference type="ARBA" id="ARBA00022801"/>
    </source>
</evidence>
<comment type="cofactor">
    <cofactor evidence="10">
        <name>Mg(2+)</name>
        <dbReference type="ChEBI" id="CHEBI:18420"/>
    </cofactor>
    <cofactor evidence="10">
        <name>Mn(2+)</name>
        <dbReference type="ChEBI" id="CHEBI:29035"/>
    </cofactor>
</comment>
<dbReference type="Proteomes" id="UP000317371">
    <property type="component" value="Unassembled WGS sequence"/>
</dbReference>
<dbReference type="GO" id="GO:0051607">
    <property type="term" value="P:defense response to virus"/>
    <property type="evidence" value="ECO:0007669"/>
    <property type="project" value="UniProtKB-UniRule"/>
</dbReference>
<evidence type="ECO:0000256" key="9">
    <source>
        <dbReference type="ARBA" id="ARBA00038592"/>
    </source>
</evidence>
<dbReference type="GO" id="GO:0043571">
    <property type="term" value="P:maintenance of CRISPR repeat elements"/>
    <property type="evidence" value="ECO:0007669"/>
    <property type="project" value="UniProtKB-UniRule"/>
</dbReference>
<organism evidence="11 12">
    <name type="scientific">Litorilinea aerophila</name>
    <dbReference type="NCBI Taxonomy" id="1204385"/>
    <lineage>
        <taxon>Bacteria</taxon>
        <taxon>Bacillati</taxon>
        <taxon>Chloroflexota</taxon>
        <taxon>Caldilineae</taxon>
        <taxon>Caldilineales</taxon>
        <taxon>Caldilineaceae</taxon>
        <taxon>Litorilinea</taxon>
    </lineage>
</organism>
<evidence type="ECO:0000256" key="1">
    <source>
        <dbReference type="ARBA" id="ARBA00022722"/>
    </source>
</evidence>
<comment type="caution">
    <text evidence="11">The sequence shown here is derived from an EMBL/GenBank/DDBJ whole genome shotgun (WGS) entry which is preliminary data.</text>
</comment>
<feature type="binding site" evidence="10">
    <location>
        <position position="270"/>
    </location>
    <ligand>
        <name>Mn(2+)</name>
        <dbReference type="ChEBI" id="CHEBI:29035"/>
    </ligand>
</feature>
<keyword evidence="7 10" id="KW-0238">DNA-binding</keyword>
<dbReference type="Gene3D" id="1.20.120.920">
    <property type="entry name" value="CRISPR-associated endonuclease Cas1, C-terminal domain"/>
    <property type="match status" value="1"/>
</dbReference>
<dbReference type="HAMAP" id="MF_01470">
    <property type="entry name" value="Cas1"/>
    <property type="match status" value="1"/>
</dbReference>
<dbReference type="GO" id="GO:0004519">
    <property type="term" value="F:endonuclease activity"/>
    <property type="evidence" value="ECO:0007669"/>
    <property type="project" value="UniProtKB-UniRule"/>
</dbReference>
<dbReference type="Gene3D" id="3.100.10.20">
    <property type="entry name" value="CRISPR-associated endonuclease Cas1, N-terminal domain"/>
    <property type="match status" value="1"/>
</dbReference>
<feature type="binding site" evidence="10">
    <location>
        <position position="255"/>
    </location>
    <ligand>
        <name>Mn(2+)</name>
        <dbReference type="ChEBI" id="CHEBI:29035"/>
    </ligand>
</feature>
<name>A0A540VB56_9CHLR</name>
<keyword evidence="5 10" id="KW-0460">Magnesium</keyword>
<dbReference type="NCBIfam" id="TIGR00287">
    <property type="entry name" value="cas1"/>
    <property type="match status" value="1"/>
</dbReference>
<keyword evidence="2 10" id="KW-0479">Metal-binding</keyword>
<accession>A0A540VB56</accession>
<keyword evidence="8 10" id="KW-0464">Manganese</keyword>
<keyword evidence="12" id="KW-1185">Reference proteome</keyword>
<evidence type="ECO:0000256" key="8">
    <source>
        <dbReference type="ARBA" id="ARBA00023211"/>
    </source>
</evidence>
<dbReference type="PANTHER" id="PTHR34353">
    <property type="entry name" value="CRISPR-ASSOCIATED ENDONUCLEASE CAS1 1"/>
    <property type="match status" value="1"/>
</dbReference>
<reference evidence="11 12" key="1">
    <citation type="submission" date="2019-06" db="EMBL/GenBank/DDBJ databases">
        <title>Genome sequence of Litorilinea aerophila BAA-2444.</title>
        <authorList>
            <person name="Maclea K.S."/>
            <person name="Maurais E.G."/>
            <person name="Iannazzi L.C."/>
        </authorList>
    </citation>
    <scope>NUCLEOTIDE SEQUENCE [LARGE SCALE GENOMIC DNA]</scope>
    <source>
        <strain evidence="11 12">ATCC BAA-2444</strain>
    </source>
</reference>
<dbReference type="AlphaFoldDB" id="A0A540VB56"/>
<evidence type="ECO:0000256" key="6">
    <source>
        <dbReference type="ARBA" id="ARBA00023118"/>
    </source>
</evidence>